<sequence length="64" mass="7263">MKRLLWFLIGIVGGFVAAHVLNKDPRGHEVLASIDARIEEFTERISDAYYAEASRRDDETGERA</sequence>
<reference evidence="1 2" key="1">
    <citation type="submission" date="2023-02" db="EMBL/GenBank/DDBJ databases">
        <title>Microbacterium betulae sp. nov., isolated from birch wood.</title>
        <authorList>
            <person name="Pasciak M."/>
            <person name="Pawlik K.J."/>
            <person name="Martynowski D."/>
            <person name="Laczmanski L."/>
            <person name="Ciekot J."/>
            <person name="Szponar B."/>
            <person name="Wojcik-Fatla A."/>
            <person name="Mackiewicz B."/>
            <person name="Farian E."/>
            <person name="Cholewa G."/>
            <person name="Cholewa A."/>
            <person name="Dutkiewicz J."/>
        </authorList>
    </citation>
    <scope>NUCLEOTIDE SEQUENCE [LARGE SCALE GENOMIC DNA]</scope>
    <source>
        <strain evidence="1 2">AB</strain>
    </source>
</reference>
<organism evidence="1 2">
    <name type="scientific">Microbacterium betulae</name>
    <dbReference type="NCBI Taxonomy" id="2981139"/>
    <lineage>
        <taxon>Bacteria</taxon>
        <taxon>Bacillati</taxon>
        <taxon>Actinomycetota</taxon>
        <taxon>Actinomycetes</taxon>
        <taxon>Micrococcales</taxon>
        <taxon>Microbacteriaceae</taxon>
        <taxon>Microbacterium</taxon>
    </lineage>
</organism>
<dbReference type="EMBL" id="CP118157">
    <property type="protein sequence ID" value="WOF21536.1"/>
    <property type="molecule type" value="Genomic_DNA"/>
</dbReference>
<protein>
    <submittedName>
        <fullName evidence="1">Uncharacterized protein</fullName>
    </submittedName>
</protein>
<evidence type="ECO:0000313" key="2">
    <source>
        <dbReference type="Proteomes" id="UP001305498"/>
    </source>
</evidence>
<dbReference type="AlphaFoldDB" id="A0AA97FDG3"/>
<gene>
    <name evidence="1" type="ORF">N8K70_09005</name>
</gene>
<accession>A0AA97FDG3</accession>
<evidence type="ECO:0000313" key="1">
    <source>
        <dbReference type="EMBL" id="WOF21536.1"/>
    </source>
</evidence>
<dbReference type="Proteomes" id="UP001305498">
    <property type="component" value="Chromosome"/>
</dbReference>
<dbReference type="KEGG" id="mbet:N8K70_09005"/>
<keyword evidence="2" id="KW-1185">Reference proteome</keyword>
<name>A0AA97FDG3_9MICO</name>
<dbReference type="RefSeq" id="WP_317138013.1">
    <property type="nucleotide sequence ID" value="NZ_CP118157.1"/>
</dbReference>
<proteinExistence type="predicted"/>